<evidence type="ECO:0000313" key="5">
    <source>
        <dbReference type="Proteomes" id="UP001576774"/>
    </source>
</evidence>
<dbReference type="Gene3D" id="3.40.50.11780">
    <property type="match status" value="1"/>
</dbReference>
<dbReference type="RefSeq" id="WP_413268565.1">
    <property type="nucleotide sequence ID" value="NZ_JBHFNQ010000007.1"/>
</dbReference>
<protein>
    <submittedName>
        <fullName evidence="4">Phage tail sheath family protein</fullName>
    </submittedName>
</protein>
<gene>
    <name evidence="4" type="ORF">ACE1CC_00755</name>
</gene>
<dbReference type="InterPro" id="IPR052042">
    <property type="entry name" value="Tail_sheath_structural"/>
</dbReference>
<keyword evidence="5" id="KW-1185">Reference proteome</keyword>
<dbReference type="InterPro" id="IPR020287">
    <property type="entry name" value="Tail_sheath_C"/>
</dbReference>
<comment type="similarity">
    <text evidence="1">Belongs to the myoviridae tail sheath protein family.</text>
</comment>
<evidence type="ECO:0000259" key="2">
    <source>
        <dbReference type="Pfam" id="PF04984"/>
    </source>
</evidence>
<dbReference type="Pfam" id="PF17482">
    <property type="entry name" value="Phage_sheath_1C"/>
    <property type="match status" value="1"/>
</dbReference>
<dbReference type="PANTHER" id="PTHR35861:SF1">
    <property type="entry name" value="PHAGE TAIL SHEATH PROTEIN"/>
    <property type="match status" value="1"/>
</dbReference>
<proteinExistence type="inferred from homology"/>
<dbReference type="Proteomes" id="UP001576774">
    <property type="component" value="Unassembled WGS sequence"/>
</dbReference>
<accession>A0ABV4WY12</accession>
<evidence type="ECO:0000259" key="3">
    <source>
        <dbReference type="Pfam" id="PF17482"/>
    </source>
</evidence>
<feature type="domain" description="Tail sheath protein C-terminal" evidence="3">
    <location>
        <begin position="353"/>
        <end position="458"/>
    </location>
</feature>
<reference evidence="4 5" key="1">
    <citation type="submission" date="2024-09" db="EMBL/GenBank/DDBJ databases">
        <title>Floridaenema gen nov. (Aerosakkonemataceae, Aerosakkonematales ord. nov., Cyanobacteria) from benthic tropical and subtropical fresh waters, with the description of four new species.</title>
        <authorList>
            <person name="Moretto J.A."/>
            <person name="Berthold D.E."/>
            <person name="Lefler F.W."/>
            <person name="Huang I.-S."/>
            <person name="Laughinghouse H. IV."/>
        </authorList>
    </citation>
    <scope>NUCLEOTIDE SEQUENCE [LARGE SCALE GENOMIC DNA]</scope>
    <source>
        <strain evidence="4 5">BLCC-F46</strain>
    </source>
</reference>
<dbReference type="EMBL" id="JBHFNQ010000007">
    <property type="protein sequence ID" value="MFB2875399.1"/>
    <property type="molecule type" value="Genomic_DNA"/>
</dbReference>
<name>A0ABV4WY12_9CYAN</name>
<sequence>MPEYLAPGVYVEEIPSAIKAIAGVSTSVAGFIGVVPEDLNLPLTPVVNQEIGKGDGNKIQFTLGNYKVKTEPNSYQFSVGGEDTTATATLSFDDAKRISLVTFTAPPAENAVINGSYQPLFLPVAVGAVKLCTNFSEFKKFFGDFSTNTDQRLLVHAVYGFFNNGGSRCYVMRVNQAADITVEFLERTFEPIDEIAIVAAPGIVQANVRDAIIIHCRQKTQDRFAIFDSPETVESDGNLDLTKLSRSNTANVLPNNSDYAAFYFPWIEVFDPATKTNIYVPPSGHLAGIYARVDTAIGVHKAPANEVILGALGLKYNISKAQQQGLNPQGVNCIRNLNGNFLVWGARTIAEDTKQDLKYINVRRTLLYLRESIDEGTQWVVFEPNTPDLWKRIIRNVSDFLTVVWRSGALFGNTPQEAFYVKCDAEKNPPEERELGRVITEIGVAIVRPAEFVIFRISQITANTSS</sequence>
<evidence type="ECO:0000256" key="1">
    <source>
        <dbReference type="ARBA" id="ARBA00008005"/>
    </source>
</evidence>
<dbReference type="InterPro" id="IPR035089">
    <property type="entry name" value="Phage_sheath_subtilisin"/>
</dbReference>
<dbReference type="Pfam" id="PF04984">
    <property type="entry name" value="Phage_sheath_1"/>
    <property type="match status" value="1"/>
</dbReference>
<evidence type="ECO:0000313" key="4">
    <source>
        <dbReference type="EMBL" id="MFB2875399.1"/>
    </source>
</evidence>
<organism evidence="4 5">
    <name type="scientific">Floridaenema aerugineum BLCC-F46</name>
    <dbReference type="NCBI Taxonomy" id="3153654"/>
    <lineage>
        <taxon>Bacteria</taxon>
        <taxon>Bacillati</taxon>
        <taxon>Cyanobacteriota</taxon>
        <taxon>Cyanophyceae</taxon>
        <taxon>Oscillatoriophycideae</taxon>
        <taxon>Aerosakkonematales</taxon>
        <taxon>Aerosakkonemataceae</taxon>
        <taxon>Floridanema</taxon>
        <taxon>Floridanema aerugineum</taxon>
    </lineage>
</organism>
<comment type="caution">
    <text evidence="4">The sequence shown here is derived from an EMBL/GenBank/DDBJ whole genome shotgun (WGS) entry which is preliminary data.</text>
</comment>
<dbReference type="PANTHER" id="PTHR35861">
    <property type="match status" value="1"/>
</dbReference>
<feature type="domain" description="Tail sheath protein subtilisin-like" evidence="2">
    <location>
        <begin position="194"/>
        <end position="348"/>
    </location>
</feature>